<feature type="domain" description="C2" evidence="6">
    <location>
        <begin position="148"/>
        <end position="284"/>
    </location>
</feature>
<evidence type="ECO:0000259" key="6">
    <source>
        <dbReference type="PROSITE" id="PS50004"/>
    </source>
</evidence>
<proteinExistence type="inferred from homology"/>
<dbReference type="PROSITE" id="PS50004">
    <property type="entry name" value="C2"/>
    <property type="match status" value="2"/>
</dbReference>
<dbReference type="InterPro" id="IPR036465">
    <property type="entry name" value="vWFA_dom_sf"/>
</dbReference>
<dbReference type="Gene3D" id="2.60.40.150">
    <property type="entry name" value="C2 domain"/>
    <property type="match status" value="2"/>
</dbReference>
<keyword evidence="8" id="KW-1185">Reference proteome</keyword>
<evidence type="ECO:0000256" key="3">
    <source>
        <dbReference type="ARBA" id="ARBA00022737"/>
    </source>
</evidence>
<dbReference type="InterPro" id="IPR045052">
    <property type="entry name" value="Copine"/>
</dbReference>
<dbReference type="InterPro" id="IPR010734">
    <property type="entry name" value="Copine_C"/>
</dbReference>
<gene>
    <name evidence="7" type="ORF">Celaphus_00006516</name>
</gene>
<evidence type="ECO:0000256" key="1">
    <source>
        <dbReference type="ARBA" id="ARBA00009048"/>
    </source>
</evidence>
<sequence>CLLCPRRDMSDPEMAWVPEPPAMTLGASRVELRVSCHGLLDRDTLTKPHPCVLLKLHSDEQWVEVERTEVLRSCSSPVFSRVLALEYFFEEKQPLQFHIVSQTKVTKPLLLKNGKNAGKSTITIVAEEVSGTNDYVQLTFRAHKLDNKVGTPEFRPPSPPLGSLTLGVSHLPFKPHQAQGPFPLRLQDLFSKSDPFMEIYKTNGDQSDQLVWRTEVVKNNLNPSWEPFRLSLHSLCSCDIHRPLKFLVYDYDSSGKHDFIGEFTSTFQEMQEGTANPGQEMQWDCINPKYRDKKKNYKSSGTVVLAQCTVEKVHTFLDYIMGGCQISFTVAIDFTASNGDPRSSQSLHCLSPRQPNHYLQALRAVGGICQDYDSDKRFPAFGFGARIPPNFEVGWARVGEEMLGDSDRKEKHPLAGLTFPSQVSHDFAINFDPENPECEEISGVIASYRRCLPQIQLYGPTNVAPIINRVAEPAQREQSTGQATKYSVLLVLTDGVVSDMAETRTAIVRASRLPMSIIIVGVGNADFSDMRLLDGDDGTLRCPRGVPAARDIVQFVPFRDFKDASPSALAKCVLAEVPRQVVEYYASQGISPGPPRPCTPATTPSPSP</sequence>
<keyword evidence="3" id="KW-0677">Repeat</keyword>
<dbReference type="SMART" id="SM00239">
    <property type="entry name" value="C2"/>
    <property type="match status" value="1"/>
</dbReference>
<dbReference type="CDD" id="cd04048">
    <property type="entry name" value="C2A_Copine"/>
    <property type="match status" value="1"/>
</dbReference>
<reference evidence="7 8" key="1">
    <citation type="journal article" date="2018" name="Mol. Genet. Genomics">
        <title>The red deer Cervus elaphus genome CerEla1.0: sequencing, annotating, genes, and chromosomes.</title>
        <authorList>
            <person name="Bana N.A."/>
            <person name="Nyiri A."/>
            <person name="Nagy J."/>
            <person name="Frank K."/>
            <person name="Nagy T."/>
            <person name="Steger V."/>
            <person name="Schiller M."/>
            <person name="Lakatos P."/>
            <person name="Sugar L."/>
            <person name="Horn P."/>
            <person name="Barta E."/>
            <person name="Orosz L."/>
        </authorList>
    </citation>
    <scope>NUCLEOTIDE SEQUENCE [LARGE SCALE GENOMIC DNA]</scope>
    <source>
        <strain evidence="7">Hungarian</strain>
    </source>
</reference>
<evidence type="ECO:0000313" key="7">
    <source>
        <dbReference type="EMBL" id="OWK09440.1"/>
    </source>
</evidence>
<dbReference type="AlphaFoldDB" id="A0A212CTX1"/>
<feature type="domain" description="C2" evidence="6">
    <location>
        <begin position="8"/>
        <end position="140"/>
    </location>
</feature>
<dbReference type="PANTHER" id="PTHR10857:SF5">
    <property type="entry name" value="COPINE-6"/>
    <property type="match status" value="1"/>
</dbReference>
<dbReference type="Pfam" id="PF07002">
    <property type="entry name" value="Copine"/>
    <property type="match status" value="2"/>
</dbReference>
<accession>A0A212CTX1</accession>
<dbReference type="InterPro" id="IPR002035">
    <property type="entry name" value="VWF_A"/>
</dbReference>
<dbReference type="SUPFAM" id="SSF53300">
    <property type="entry name" value="vWA-like"/>
    <property type="match status" value="1"/>
</dbReference>
<feature type="non-terminal residue" evidence="7">
    <location>
        <position position="1"/>
    </location>
</feature>
<dbReference type="CDD" id="cd04047">
    <property type="entry name" value="C2B_Copine"/>
    <property type="match status" value="1"/>
</dbReference>
<dbReference type="SMART" id="SM00327">
    <property type="entry name" value="VWA"/>
    <property type="match status" value="1"/>
</dbReference>
<dbReference type="GO" id="GO:0005544">
    <property type="term" value="F:calcium-dependent phospholipid binding"/>
    <property type="evidence" value="ECO:0007669"/>
    <property type="project" value="InterPro"/>
</dbReference>
<dbReference type="GO" id="GO:0005886">
    <property type="term" value="C:plasma membrane"/>
    <property type="evidence" value="ECO:0007669"/>
    <property type="project" value="TreeGrafter"/>
</dbReference>
<dbReference type="GO" id="GO:0071277">
    <property type="term" value="P:cellular response to calcium ion"/>
    <property type="evidence" value="ECO:0007669"/>
    <property type="project" value="TreeGrafter"/>
</dbReference>
<dbReference type="SUPFAM" id="SSF49562">
    <property type="entry name" value="C2 domain (Calcium/lipid-binding domain, CaLB)"/>
    <property type="match status" value="2"/>
</dbReference>
<comment type="similarity">
    <text evidence="1">Belongs to the copine family.</text>
</comment>
<keyword evidence="4" id="KW-0106">Calcium</keyword>
<feature type="compositionally biased region" description="Pro residues" evidence="5">
    <location>
        <begin position="592"/>
        <end position="608"/>
    </location>
</feature>
<evidence type="ECO:0000256" key="5">
    <source>
        <dbReference type="SAM" id="MobiDB-lite"/>
    </source>
</evidence>
<feature type="region of interest" description="Disordered" evidence="5">
    <location>
        <begin position="588"/>
        <end position="608"/>
    </location>
</feature>
<name>A0A212CTX1_CEREH</name>
<evidence type="ECO:0000256" key="4">
    <source>
        <dbReference type="ARBA" id="ARBA00022837"/>
    </source>
</evidence>
<dbReference type="GO" id="GO:0046872">
    <property type="term" value="F:metal ion binding"/>
    <property type="evidence" value="ECO:0007669"/>
    <property type="project" value="UniProtKB-KW"/>
</dbReference>
<dbReference type="Proteomes" id="UP000242450">
    <property type="component" value="Chromosome 12"/>
</dbReference>
<dbReference type="PANTHER" id="PTHR10857">
    <property type="entry name" value="COPINE"/>
    <property type="match status" value="1"/>
</dbReference>
<dbReference type="FunFam" id="2.60.40.150:FF:000063">
    <property type="entry name" value="Copine 4"/>
    <property type="match status" value="1"/>
</dbReference>
<comment type="caution">
    <text evidence="7">The sequence shown here is derived from an EMBL/GenBank/DDBJ whole genome shotgun (WGS) entry which is preliminary data.</text>
</comment>
<protein>
    <submittedName>
        <fullName evidence="7">CPNE6</fullName>
    </submittedName>
</protein>
<evidence type="ECO:0000313" key="8">
    <source>
        <dbReference type="Proteomes" id="UP000242450"/>
    </source>
</evidence>
<dbReference type="InterPro" id="IPR000008">
    <property type="entry name" value="C2_dom"/>
</dbReference>
<dbReference type="InterPro" id="IPR035892">
    <property type="entry name" value="C2_domain_sf"/>
</dbReference>
<keyword evidence="2" id="KW-0479">Metal-binding</keyword>
<organism evidence="7 8">
    <name type="scientific">Cervus elaphus hippelaphus</name>
    <name type="common">European red deer</name>
    <dbReference type="NCBI Taxonomy" id="46360"/>
    <lineage>
        <taxon>Eukaryota</taxon>
        <taxon>Metazoa</taxon>
        <taxon>Chordata</taxon>
        <taxon>Craniata</taxon>
        <taxon>Vertebrata</taxon>
        <taxon>Euteleostomi</taxon>
        <taxon>Mammalia</taxon>
        <taxon>Eutheria</taxon>
        <taxon>Laurasiatheria</taxon>
        <taxon>Artiodactyla</taxon>
        <taxon>Ruminantia</taxon>
        <taxon>Pecora</taxon>
        <taxon>Cervidae</taxon>
        <taxon>Cervinae</taxon>
        <taxon>Cervus</taxon>
    </lineage>
</organism>
<dbReference type="Pfam" id="PF00168">
    <property type="entry name" value="C2"/>
    <property type="match status" value="2"/>
</dbReference>
<dbReference type="InterPro" id="IPR037768">
    <property type="entry name" value="C2B_Copine"/>
</dbReference>
<dbReference type="OrthoDB" id="5855668at2759"/>
<evidence type="ECO:0000256" key="2">
    <source>
        <dbReference type="ARBA" id="ARBA00022723"/>
    </source>
</evidence>
<dbReference type="EMBL" id="MKHE01000012">
    <property type="protein sequence ID" value="OWK09440.1"/>
    <property type="molecule type" value="Genomic_DNA"/>
</dbReference>